<dbReference type="Pfam" id="PF18895">
    <property type="entry name" value="T4SS_pilin"/>
    <property type="match status" value="1"/>
</dbReference>
<dbReference type="AlphaFoldDB" id="A0A2M7XEB1"/>
<keyword evidence="1" id="KW-0472">Membrane</keyword>
<gene>
    <name evidence="2" type="ORF">CO173_03360</name>
</gene>
<keyword evidence="1" id="KW-0812">Transmembrane</keyword>
<dbReference type="EMBL" id="PFWT01000013">
    <property type="protein sequence ID" value="PJA46231.1"/>
    <property type="molecule type" value="Genomic_DNA"/>
</dbReference>
<protein>
    <submittedName>
        <fullName evidence="2">Uncharacterized protein</fullName>
    </submittedName>
</protein>
<dbReference type="Proteomes" id="UP000231263">
    <property type="component" value="Unassembled WGS sequence"/>
</dbReference>
<feature type="transmembrane region" description="Helical" evidence="1">
    <location>
        <begin position="57"/>
        <end position="81"/>
    </location>
</feature>
<organism evidence="2 3">
    <name type="scientific">Candidatus Uhrbacteria bacterium CG_4_9_14_3_um_filter_41_35</name>
    <dbReference type="NCBI Taxonomy" id="1975034"/>
    <lineage>
        <taxon>Bacteria</taxon>
        <taxon>Candidatus Uhriibacteriota</taxon>
    </lineage>
</organism>
<dbReference type="InterPro" id="IPR043993">
    <property type="entry name" value="T4SS_pilin"/>
</dbReference>
<proteinExistence type="predicted"/>
<dbReference type="NCBIfam" id="NF045849">
    <property type="entry name" value="ICE_MMCAP2_0565"/>
    <property type="match status" value="1"/>
</dbReference>
<keyword evidence="1" id="KW-1133">Transmembrane helix</keyword>
<name>A0A2M7XEB1_9BACT</name>
<accession>A0A2M7XEB1</accession>
<comment type="caution">
    <text evidence="2">The sequence shown here is derived from an EMBL/GenBank/DDBJ whole genome shotgun (WGS) entry which is preliminary data.</text>
</comment>
<evidence type="ECO:0000256" key="1">
    <source>
        <dbReference type="SAM" id="Phobius"/>
    </source>
</evidence>
<evidence type="ECO:0000313" key="3">
    <source>
        <dbReference type="Proteomes" id="UP000231263"/>
    </source>
</evidence>
<evidence type="ECO:0000313" key="2">
    <source>
        <dbReference type="EMBL" id="PJA46231.1"/>
    </source>
</evidence>
<reference evidence="3" key="1">
    <citation type="submission" date="2017-09" db="EMBL/GenBank/DDBJ databases">
        <title>Depth-based differentiation of microbial function through sediment-hosted aquifers and enrichment of novel symbionts in the deep terrestrial subsurface.</title>
        <authorList>
            <person name="Probst A.J."/>
            <person name="Ladd B."/>
            <person name="Jarett J.K."/>
            <person name="Geller-Mcgrath D.E."/>
            <person name="Sieber C.M.K."/>
            <person name="Emerson J.B."/>
            <person name="Anantharaman K."/>
            <person name="Thomas B.C."/>
            <person name="Malmstrom R."/>
            <person name="Stieglmeier M."/>
            <person name="Klingl A."/>
            <person name="Woyke T."/>
            <person name="Ryan C.M."/>
            <person name="Banfield J.F."/>
        </authorList>
    </citation>
    <scope>NUCLEOTIDE SEQUENCE [LARGE SCALE GENOMIC DNA]</scope>
</reference>
<sequence>MTSAKLLTSLKTTMIVAFLAILPAFVIAPHASAETNLLGNLQNTQDQTSLKNTDLPSFIGSIINIVLSFLGVIFLVLTIYAGFLWMTAGGKPEQTETARKMLINATIGLVLILAAFAISNFVLTSLQGTLL</sequence>
<feature type="transmembrane region" description="Helical" evidence="1">
    <location>
        <begin position="102"/>
        <end position="123"/>
    </location>
</feature>